<keyword evidence="1" id="KW-0489">Methyltransferase</keyword>
<comment type="caution">
    <text evidence="1">The sequence shown here is derived from an EMBL/GenBank/DDBJ whole genome shotgun (WGS) entry which is preliminary data.</text>
</comment>
<protein>
    <submittedName>
        <fullName evidence="1">FkbM family methyltransferase</fullName>
        <ecNumber evidence="1">2.1.1.-</ecNumber>
    </submittedName>
</protein>
<proteinExistence type="predicted"/>
<name>A0ACC6QPN6_9ACTN</name>
<dbReference type="EMBL" id="JBBKAI010000002">
    <property type="protein sequence ID" value="MEJ8660447.1"/>
    <property type="molecule type" value="Genomic_DNA"/>
</dbReference>
<keyword evidence="2" id="KW-1185">Reference proteome</keyword>
<dbReference type="Proteomes" id="UP001375539">
    <property type="component" value="Unassembled WGS sequence"/>
</dbReference>
<organism evidence="1 2">
    <name type="scientific">Streptomyces pratisoli</name>
    <dbReference type="NCBI Taxonomy" id="3139917"/>
    <lineage>
        <taxon>Bacteria</taxon>
        <taxon>Bacillati</taxon>
        <taxon>Actinomycetota</taxon>
        <taxon>Actinomycetes</taxon>
        <taxon>Kitasatosporales</taxon>
        <taxon>Streptomycetaceae</taxon>
        <taxon>Streptomyces</taxon>
    </lineage>
</organism>
<evidence type="ECO:0000313" key="1">
    <source>
        <dbReference type="EMBL" id="MEJ8660447.1"/>
    </source>
</evidence>
<reference evidence="1" key="1">
    <citation type="submission" date="2024-03" db="EMBL/GenBank/DDBJ databases">
        <title>Novel Streptomyces species of biotechnological and ecological value are a feature of Machair soil.</title>
        <authorList>
            <person name="Prole J.R."/>
            <person name="Goodfellow M."/>
            <person name="Allenby N."/>
            <person name="Ward A.C."/>
        </authorList>
    </citation>
    <scope>NUCLEOTIDE SEQUENCE</scope>
    <source>
        <strain evidence="1">MS1.AVA.4</strain>
    </source>
</reference>
<dbReference type="EC" id="2.1.1.-" evidence="1"/>
<accession>A0ACC6QPN6</accession>
<sequence length="283" mass="30721">MTDPAPSQRLYPADSSRPLHRAGSRTAGRADSRTADRTDSRPGRRTTGVAAALRWAAPRCSFVEEEVAGLGELVAPGDVCLDIGAEYGLYTWTLAALAGPSGRVHSVEPLPGPARWLRTGARLLGCGNVTVHCTALGARPGHGTLSLPRRKGLPVHGRAFLTQGASGPGPNSEFRTSRPVRTPVQTLDQLVRRAGIEKLGFVKADVEGAELAVLTGAQEALRRCRPTLLLEIESRHLDKYGARPADVVSHLQDFGYGLHRRYRGRWTETTRITDDFRNYLFVS</sequence>
<gene>
    <name evidence="1" type="ORF">WKI58_28680</name>
</gene>
<keyword evidence="1" id="KW-0808">Transferase</keyword>
<evidence type="ECO:0000313" key="2">
    <source>
        <dbReference type="Proteomes" id="UP001375539"/>
    </source>
</evidence>